<proteinExistence type="inferred from homology"/>
<dbReference type="GO" id="GO:0009279">
    <property type="term" value="C:cell outer membrane"/>
    <property type="evidence" value="ECO:0007669"/>
    <property type="project" value="UniProtKB-SubCell"/>
</dbReference>
<dbReference type="GO" id="GO:0015344">
    <property type="term" value="F:siderophore uptake transmembrane transporter activity"/>
    <property type="evidence" value="ECO:0007669"/>
    <property type="project" value="TreeGrafter"/>
</dbReference>
<keyword evidence="7 10" id="KW-0472">Membrane</keyword>
<keyword evidence="9 10" id="KW-0998">Cell outer membrane</keyword>
<reference evidence="12 13" key="1">
    <citation type="submission" date="2020-08" db="EMBL/GenBank/DDBJ databases">
        <title>Bridging the membrane lipid divide: bacteria of the FCB group superphylum have the potential to synthesize archaeal ether lipids.</title>
        <authorList>
            <person name="Villanueva L."/>
            <person name="Von Meijenfeldt F.A.B."/>
            <person name="Westbye A.B."/>
            <person name="Yadav S."/>
            <person name="Hopmans E.C."/>
            <person name="Dutilh B.E."/>
            <person name="Sinninghe Damste J.S."/>
        </authorList>
    </citation>
    <scope>NUCLEOTIDE SEQUENCE [LARGE SCALE GENOMIC DNA]</scope>
    <source>
        <strain evidence="12">NIOZ-UU27</strain>
    </source>
</reference>
<dbReference type="GO" id="GO:0044718">
    <property type="term" value="P:siderophore transmembrane transport"/>
    <property type="evidence" value="ECO:0007669"/>
    <property type="project" value="TreeGrafter"/>
</dbReference>
<dbReference type="SUPFAM" id="SSF56935">
    <property type="entry name" value="Porins"/>
    <property type="match status" value="1"/>
</dbReference>
<sequence length="366" mass="41748">MDGYNYDRWNFNGTGAKTWVTNKVLGFEGDIDFKPFEGANLLVGSEYKHYTWENKNTDIDSFGADVPGSTSNTSARLHTLGIYGEAQYRPSEYIKGVAGVRHEDHSEFGTEDLPRFGLIVNPLDSTAVKFNYGKHFRAPTPNDLFWPAGPYTKGNPDLKPETGWHFDAGVEQELFDNRVFLSLTYFNWNLNDKILWAPDSNWVWTPQNLDKAKAKGLEVGTKIGPFYDMTLALDYTYTDAEEENEFVTRRATYTPEHLFRGNLTYWTSFGLTATATVRYVGDRYFYGTDKTTTDPVSTLDPYVTMDLRLEQRFFENWLLSLEGNNLFNKSYDTFFGSFSDPVTGQTSSGKYPGSGRSVFLRATYEF</sequence>
<name>A0A8J6N0D4_9DELT</name>
<evidence type="ECO:0000256" key="8">
    <source>
        <dbReference type="ARBA" id="ARBA00023170"/>
    </source>
</evidence>
<evidence type="ECO:0000256" key="5">
    <source>
        <dbReference type="ARBA" id="ARBA00022729"/>
    </source>
</evidence>
<keyword evidence="4 10" id="KW-0812">Transmembrane</keyword>
<dbReference type="InterPro" id="IPR000531">
    <property type="entry name" value="Beta-barrel_TonB"/>
</dbReference>
<dbReference type="AlphaFoldDB" id="A0A8J6N0D4"/>
<dbReference type="PANTHER" id="PTHR30069:SF29">
    <property type="entry name" value="HEMOGLOBIN AND HEMOGLOBIN-HAPTOGLOBIN-BINDING PROTEIN 1-RELATED"/>
    <property type="match status" value="1"/>
</dbReference>
<keyword evidence="8 12" id="KW-0675">Receptor</keyword>
<evidence type="ECO:0000313" key="13">
    <source>
        <dbReference type="Proteomes" id="UP000650524"/>
    </source>
</evidence>
<organism evidence="12 13">
    <name type="scientific">Candidatus Desulfacyla euxinica</name>
    <dbReference type="NCBI Taxonomy" id="2841693"/>
    <lineage>
        <taxon>Bacteria</taxon>
        <taxon>Deltaproteobacteria</taxon>
        <taxon>Candidatus Desulfacyla</taxon>
    </lineage>
</organism>
<evidence type="ECO:0000256" key="3">
    <source>
        <dbReference type="ARBA" id="ARBA00022452"/>
    </source>
</evidence>
<keyword evidence="5" id="KW-0732">Signal</keyword>
<evidence type="ECO:0000256" key="1">
    <source>
        <dbReference type="ARBA" id="ARBA00004571"/>
    </source>
</evidence>
<evidence type="ECO:0000256" key="9">
    <source>
        <dbReference type="ARBA" id="ARBA00023237"/>
    </source>
</evidence>
<evidence type="ECO:0000256" key="2">
    <source>
        <dbReference type="ARBA" id="ARBA00022448"/>
    </source>
</evidence>
<keyword evidence="2 10" id="KW-0813">Transport</keyword>
<evidence type="ECO:0000313" key="12">
    <source>
        <dbReference type="EMBL" id="MBC8178667.1"/>
    </source>
</evidence>
<dbReference type="InterPro" id="IPR039426">
    <property type="entry name" value="TonB-dep_rcpt-like"/>
</dbReference>
<dbReference type="PANTHER" id="PTHR30069">
    <property type="entry name" value="TONB-DEPENDENT OUTER MEMBRANE RECEPTOR"/>
    <property type="match status" value="1"/>
</dbReference>
<evidence type="ECO:0000256" key="6">
    <source>
        <dbReference type="ARBA" id="ARBA00023077"/>
    </source>
</evidence>
<evidence type="ECO:0000256" key="10">
    <source>
        <dbReference type="PROSITE-ProRule" id="PRU01360"/>
    </source>
</evidence>
<evidence type="ECO:0000256" key="7">
    <source>
        <dbReference type="ARBA" id="ARBA00023136"/>
    </source>
</evidence>
<evidence type="ECO:0000259" key="11">
    <source>
        <dbReference type="Pfam" id="PF00593"/>
    </source>
</evidence>
<gene>
    <name evidence="12" type="ORF">H8E19_14785</name>
</gene>
<dbReference type="PROSITE" id="PS52016">
    <property type="entry name" value="TONB_DEPENDENT_REC_3"/>
    <property type="match status" value="1"/>
</dbReference>
<dbReference type="Pfam" id="PF00593">
    <property type="entry name" value="TonB_dep_Rec_b-barrel"/>
    <property type="match status" value="1"/>
</dbReference>
<comment type="similarity">
    <text evidence="10">Belongs to the TonB-dependent receptor family.</text>
</comment>
<accession>A0A8J6N0D4</accession>
<comment type="caution">
    <text evidence="12">The sequence shown here is derived from an EMBL/GenBank/DDBJ whole genome shotgun (WGS) entry which is preliminary data.</text>
</comment>
<dbReference type="Proteomes" id="UP000650524">
    <property type="component" value="Unassembled WGS sequence"/>
</dbReference>
<protein>
    <submittedName>
        <fullName evidence="12">TonB-dependent receptor</fullName>
    </submittedName>
</protein>
<comment type="subcellular location">
    <subcellularLocation>
        <location evidence="1 10">Cell outer membrane</location>
        <topology evidence="1 10">Multi-pass membrane protein</topology>
    </subcellularLocation>
</comment>
<keyword evidence="6" id="KW-0798">TonB box</keyword>
<dbReference type="Gene3D" id="2.40.170.20">
    <property type="entry name" value="TonB-dependent receptor, beta-barrel domain"/>
    <property type="match status" value="1"/>
</dbReference>
<dbReference type="InterPro" id="IPR036942">
    <property type="entry name" value="Beta-barrel_TonB_sf"/>
</dbReference>
<dbReference type="EMBL" id="JACNJD010000300">
    <property type="protein sequence ID" value="MBC8178667.1"/>
    <property type="molecule type" value="Genomic_DNA"/>
</dbReference>
<evidence type="ECO:0000256" key="4">
    <source>
        <dbReference type="ARBA" id="ARBA00022692"/>
    </source>
</evidence>
<feature type="domain" description="TonB-dependent receptor-like beta-barrel" evidence="11">
    <location>
        <begin position="7"/>
        <end position="326"/>
    </location>
</feature>
<keyword evidence="3 10" id="KW-1134">Transmembrane beta strand</keyword>